<keyword evidence="6" id="KW-0560">Oxidoreductase</keyword>
<dbReference type="InterPro" id="IPR036188">
    <property type="entry name" value="FAD/NAD-bd_sf"/>
</dbReference>
<keyword evidence="3" id="KW-0285">Flavoprotein</keyword>
<evidence type="ECO:0000256" key="5">
    <source>
        <dbReference type="ARBA" id="ARBA00022827"/>
    </source>
</evidence>
<organism evidence="8 9">
    <name type="scientific">Boletus edulis BED1</name>
    <dbReference type="NCBI Taxonomy" id="1328754"/>
    <lineage>
        <taxon>Eukaryota</taxon>
        <taxon>Fungi</taxon>
        <taxon>Dikarya</taxon>
        <taxon>Basidiomycota</taxon>
        <taxon>Agaricomycotina</taxon>
        <taxon>Agaricomycetes</taxon>
        <taxon>Agaricomycetidae</taxon>
        <taxon>Boletales</taxon>
        <taxon>Boletineae</taxon>
        <taxon>Boletaceae</taxon>
        <taxon>Boletoideae</taxon>
        <taxon>Boletus</taxon>
    </lineage>
</organism>
<dbReference type="GO" id="GO:0016491">
    <property type="term" value="F:oxidoreductase activity"/>
    <property type="evidence" value="ECO:0007669"/>
    <property type="project" value="UniProtKB-KW"/>
</dbReference>
<protein>
    <recommendedName>
        <fullName evidence="10">Glucose-methanol-choline oxidoreductase N-terminal domain-containing protein</fullName>
    </recommendedName>
</protein>
<dbReference type="Pfam" id="PF05834">
    <property type="entry name" value="Lycopene_cycl"/>
    <property type="match status" value="1"/>
</dbReference>
<keyword evidence="9" id="KW-1185">Reference proteome</keyword>
<dbReference type="InterPro" id="IPR012132">
    <property type="entry name" value="GMC_OxRdtase"/>
</dbReference>
<comment type="caution">
    <text evidence="8">The sequence shown here is derived from an EMBL/GenBank/DDBJ whole genome shotgun (WGS) entry which is preliminary data.</text>
</comment>
<dbReference type="Gene3D" id="3.50.50.60">
    <property type="entry name" value="FAD/NAD(P)-binding domain"/>
    <property type="match status" value="1"/>
</dbReference>
<comment type="cofactor">
    <cofactor evidence="1">
        <name>FAD</name>
        <dbReference type="ChEBI" id="CHEBI:57692"/>
    </cofactor>
</comment>
<proteinExistence type="inferred from homology"/>
<dbReference type="PANTHER" id="PTHR11552">
    <property type="entry name" value="GLUCOSE-METHANOL-CHOLINE GMC OXIDOREDUCTASE"/>
    <property type="match status" value="1"/>
</dbReference>
<keyword evidence="5" id="KW-0274">FAD</keyword>
<dbReference type="SUPFAM" id="SSF51905">
    <property type="entry name" value="FAD/NAD(P)-binding domain"/>
    <property type="match status" value="1"/>
</dbReference>
<evidence type="ECO:0000256" key="3">
    <source>
        <dbReference type="ARBA" id="ARBA00022630"/>
    </source>
</evidence>
<sequence length="84" mass="9219">MTSLVDIDNVANKEFDFIVIGGGTAGLALAARLSETPVSVLVLEAGEAHLNDPINLLPHQPMAHTSPKYNWRFQTVLLIYGWRC</sequence>
<reference evidence="8" key="2">
    <citation type="journal article" date="2020" name="Nat. Commun.">
        <title>Large-scale genome sequencing of mycorrhizal fungi provides insights into the early evolution of symbiotic traits.</title>
        <authorList>
            <person name="Miyauchi S."/>
            <person name="Kiss E."/>
            <person name="Kuo A."/>
            <person name="Drula E."/>
            <person name="Kohler A."/>
            <person name="Sanchez-Garcia M."/>
            <person name="Morin E."/>
            <person name="Andreopoulos B."/>
            <person name="Barry K.W."/>
            <person name="Bonito G."/>
            <person name="Buee M."/>
            <person name="Carver A."/>
            <person name="Chen C."/>
            <person name="Cichocki N."/>
            <person name="Clum A."/>
            <person name="Culley D."/>
            <person name="Crous P.W."/>
            <person name="Fauchery L."/>
            <person name="Girlanda M."/>
            <person name="Hayes R.D."/>
            <person name="Keri Z."/>
            <person name="LaButti K."/>
            <person name="Lipzen A."/>
            <person name="Lombard V."/>
            <person name="Magnuson J."/>
            <person name="Maillard F."/>
            <person name="Murat C."/>
            <person name="Nolan M."/>
            <person name="Ohm R.A."/>
            <person name="Pangilinan J."/>
            <person name="Pereira M.F."/>
            <person name="Perotto S."/>
            <person name="Peter M."/>
            <person name="Pfister S."/>
            <person name="Riley R."/>
            <person name="Sitrit Y."/>
            <person name="Stielow J.B."/>
            <person name="Szollosi G."/>
            <person name="Zifcakova L."/>
            <person name="Stursova M."/>
            <person name="Spatafora J.W."/>
            <person name="Tedersoo L."/>
            <person name="Vaario L.M."/>
            <person name="Yamada A."/>
            <person name="Yan M."/>
            <person name="Wang P."/>
            <person name="Xu J."/>
            <person name="Bruns T."/>
            <person name="Baldrian P."/>
            <person name="Vilgalys R."/>
            <person name="Dunand C."/>
            <person name="Henrissat B."/>
            <person name="Grigoriev I.V."/>
            <person name="Hibbett D."/>
            <person name="Nagy L.G."/>
            <person name="Martin F.M."/>
        </authorList>
    </citation>
    <scope>NUCLEOTIDE SEQUENCE</scope>
    <source>
        <strain evidence="8">BED1</strain>
    </source>
</reference>
<evidence type="ECO:0000313" key="9">
    <source>
        <dbReference type="Proteomes" id="UP001194468"/>
    </source>
</evidence>
<reference evidence="8" key="1">
    <citation type="submission" date="2019-10" db="EMBL/GenBank/DDBJ databases">
        <authorList>
            <consortium name="DOE Joint Genome Institute"/>
            <person name="Kuo A."/>
            <person name="Miyauchi S."/>
            <person name="Kiss E."/>
            <person name="Drula E."/>
            <person name="Kohler A."/>
            <person name="Sanchez-Garcia M."/>
            <person name="Andreopoulos B."/>
            <person name="Barry K.W."/>
            <person name="Bonito G."/>
            <person name="Buee M."/>
            <person name="Carver A."/>
            <person name="Chen C."/>
            <person name="Cichocki N."/>
            <person name="Clum A."/>
            <person name="Culley D."/>
            <person name="Crous P.W."/>
            <person name="Fauchery L."/>
            <person name="Girlanda M."/>
            <person name="Hayes R."/>
            <person name="Keri Z."/>
            <person name="LaButti K."/>
            <person name="Lipzen A."/>
            <person name="Lombard V."/>
            <person name="Magnuson J."/>
            <person name="Maillard F."/>
            <person name="Morin E."/>
            <person name="Murat C."/>
            <person name="Nolan M."/>
            <person name="Ohm R."/>
            <person name="Pangilinan J."/>
            <person name="Pereira M."/>
            <person name="Perotto S."/>
            <person name="Peter M."/>
            <person name="Riley R."/>
            <person name="Sitrit Y."/>
            <person name="Stielow B."/>
            <person name="Szollosi G."/>
            <person name="Zifcakova L."/>
            <person name="Stursova M."/>
            <person name="Spatafora J.W."/>
            <person name="Tedersoo L."/>
            <person name="Vaario L.-M."/>
            <person name="Yamada A."/>
            <person name="Yan M."/>
            <person name="Wang P."/>
            <person name="Xu J."/>
            <person name="Bruns T."/>
            <person name="Baldrian P."/>
            <person name="Vilgalys R."/>
            <person name="Henrissat B."/>
            <person name="Grigoriev I.V."/>
            <person name="Hibbett D."/>
            <person name="Nagy L.G."/>
            <person name="Martin F.M."/>
        </authorList>
    </citation>
    <scope>NUCLEOTIDE SEQUENCE</scope>
    <source>
        <strain evidence="8">BED1</strain>
    </source>
</reference>
<evidence type="ECO:0000256" key="4">
    <source>
        <dbReference type="ARBA" id="ARBA00022729"/>
    </source>
</evidence>
<dbReference type="Proteomes" id="UP001194468">
    <property type="component" value="Unassembled WGS sequence"/>
</dbReference>
<dbReference type="EMBL" id="WHUW01000388">
    <property type="protein sequence ID" value="KAF8415005.1"/>
    <property type="molecule type" value="Genomic_DNA"/>
</dbReference>
<accession>A0AAD4BA29</accession>
<evidence type="ECO:0000313" key="8">
    <source>
        <dbReference type="EMBL" id="KAF8415005.1"/>
    </source>
</evidence>
<evidence type="ECO:0000256" key="7">
    <source>
        <dbReference type="ARBA" id="ARBA00023180"/>
    </source>
</evidence>
<gene>
    <name evidence="8" type="ORF">L210DRAFT_3658095</name>
</gene>
<keyword evidence="4" id="KW-0732">Signal</keyword>
<comment type="similarity">
    <text evidence="2">Belongs to the GMC oxidoreductase family.</text>
</comment>
<evidence type="ECO:0000256" key="1">
    <source>
        <dbReference type="ARBA" id="ARBA00001974"/>
    </source>
</evidence>
<evidence type="ECO:0000256" key="6">
    <source>
        <dbReference type="ARBA" id="ARBA00023002"/>
    </source>
</evidence>
<dbReference type="PANTHER" id="PTHR11552:SF201">
    <property type="entry name" value="GLUCOSE-METHANOL-CHOLINE OXIDOREDUCTASE N-TERMINAL DOMAIN-CONTAINING PROTEIN"/>
    <property type="match status" value="1"/>
</dbReference>
<evidence type="ECO:0008006" key="10">
    <source>
        <dbReference type="Google" id="ProtNLM"/>
    </source>
</evidence>
<keyword evidence="7" id="KW-0325">Glycoprotein</keyword>
<evidence type="ECO:0000256" key="2">
    <source>
        <dbReference type="ARBA" id="ARBA00010790"/>
    </source>
</evidence>
<dbReference type="AlphaFoldDB" id="A0AAD4BA29"/>
<name>A0AAD4BA29_BOLED</name>
<dbReference type="GO" id="GO:0050660">
    <property type="term" value="F:flavin adenine dinucleotide binding"/>
    <property type="evidence" value="ECO:0007669"/>
    <property type="project" value="InterPro"/>
</dbReference>